<reference evidence="2" key="1">
    <citation type="submission" date="2021-04" db="EMBL/GenBank/DDBJ databases">
        <title>Genome sequence of Serratia sp. arafor3.</title>
        <authorList>
            <person name="Besaury L."/>
        </authorList>
    </citation>
    <scope>NUCLEOTIDE SEQUENCE</scope>
    <source>
        <strain evidence="2">Arafor3</strain>
    </source>
</reference>
<keyword evidence="1" id="KW-1133">Transmembrane helix</keyword>
<accession>A0ABT0K7E7</accession>
<evidence type="ECO:0000256" key="1">
    <source>
        <dbReference type="SAM" id="Phobius"/>
    </source>
</evidence>
<comment type="caution">
    <text evidence="2">The sequence shown here is derived from an EMBL/GenBank/DDBJ whole genome shotgun (WGS) entry which is preliminary data.</text>
</comment>
<evidence type="ECO:0000313" key="2">
    <source>
        <dbReference type="EMBL" id="MCL1027872.1"/>
    </source>
</evidence>
<evidence type="ECO:0000313" key="3">
    <source>
        <dbReference type="Proteomes" id="UP001165275"/>
    </source>
</evidence>
<dbReference type="EMBL" id="JAGQDC010000002">
    <property type="protein sequence ID" value="MCL1027872.1"/>
    <property type="molecule type" value="Genomic_DNA"/>
</dbReference>
<keyword evidence="3" id="KW-1185">Reference proteome</keyword>
<sequence>MRRTLEILFSSVVATIHYLFYFPNGLMENNINLMNGLPMKNSPKKKTIDNSQKQELLSQLKSPLLDSPMGDEEKLGVVMIIVLSLLECTGSSKVAMRTSNGKTLTIELANDTH</sequence>
<dbReference type="RefSeq" id="WP_248944198.1">
    <property type="nucleotide sequence ID" value="NZ_CBCSGY010000029.1"/>
</dbReference>
<organism evidence="2 3">
    <name type="scientific">Serratia silvae</name>
    <dbReference type="NCBI Taxonomy" id="2824122"/>
    <lineage>
        <taxon>Bacteria</taxon>
        <taxon>Pseudomonadati</taxon>
        <taxon>Pseudomonadota</taxon>
        <taxon>Gammaproteobacteria</taxon>
        <taxon>Enterobacterales</taxon>
        <taxon>Yersiniaceae</taxon>
        <taxon>Serratia</taxon>
    </lineage>
</organism>
<name>A0ABT0K7E7_9GAMM</name>
<protein>
    <submittedName>
        <fullName evidence="2">Uncharacterized protein</fullName>
    </submittedName>
</protein>
<dbReference type="Proteomes" id="UP001165275">
    <property type="component" value="Unassembled WGS sequence"/>
</dbReference>
<proteinExistence type="predicted"/>
<keyword evidence="1" id="KW-0472">Membrane</keyword>
<keyword evidence="1" id="KW-0812">Transmembrane</keyword>
<feature type="transmembrane region" description="Helical" evidence="1">
    <location>
        <begin position="7"/>
        <end position="24"/>
    </location>
</feature>
<gene>
    <name evidence="2" type="ORF">KAJ71_02265</name>
</gene>